<accession>A0A0E9PXC0</accession>
<proteinExistence type="predicted"/>
<sequence>MIYHPTKCPAEAMQMTQCPLQVYNGHESLPVYRAILLLACPQVQSKADEACCALNCLICSCQCVCQPTLKVKLWQPYC</sequence>
<reference evidence="1" key="2">
    <citation type="journal article" date="2015" name="Fish Shellfish Immunol.">
        <title>Early steps in the European eel (Anguilla anguilla)-Vibrio vulnificus interaction in the gills: Role of the RtxA13 toxin.</title>
        <authorList>
            <person name="Callol A."/>
            <person name="Pajuelo D."/>
            <person name="Ebbesson L."/>
            <person name="Teles M."/>
            <person name="MacKenzie S."/>
            <person name="Amaro C."/>
        </authorList>
    </citation>
    <scope>NUCLEOTIDE SEQUENCE</scope>
</reference>
<dbReference type="EMBL" id="GBXM01099423">
    <property type="protein sequence ID" value="JAH09154.1"/>
    <property type="molecule type" value="Transcribed_RNA"/>
</dbReference>
<organism evidence="1">
    <name type="scientific">Anguilla anguilla</name>
    <name type="common">European freshwater eel</name>
    <name type="synonym">Muraena anguilla</name>
    <dbReference type="NCBI Taxonomy" id="7936"/>
    <lineage>
        <taxon>Eukaryota</taxon>
        <taxon>Metazoa</taxon>
        <taxon>Chordata</taxon>
        <taxon>Craniata</taxon>
        <taxon>Vertebrata</taxon>
        <taxon>Euteleostomi</taxon>
        <taxon>Actinopterygii</taxon>
        <taxon>Neopterygii</taxon>
        <taxon>Teleostei</taxon>
        <taxon>Anguilliformes</taxon>
        <taxon>Anguillidae</taxon>
        <taxon>Anguilla</taxon>
    </lineage>
</organism>
<evidence type="ECO:0000313" key="1">
    <source>
        <dbReference type="EMBL" id="JAH09154.1"/>
    </source>
</evidence>
<reference evidence="1" key="1">
    <citation type="submission" date="2014-11" db="EMBL/GenBank/DDBJ databases">
        <authorList>
            <person name="Amaro Gonzalez C."/>
        </authorList>
    </citation>
    <scope>NUCLEOTIDE SEQUENCE</scope>
</reference>
<protein>
    <submittedName>
        <fullName evidence="1">Uncharacterized protein</fullName>
    </submittedName>
</protein>
<dbReference type="AlphaFoldDB" id="A0A0E9PXC0"/>
<name>A0A0E9PXC0_ANGAN</name>